<evidence type="ECO:0000259" key="5">
    <source>
        <dbReference type="Pfam" id="PF25060"/>
    </source>
</evidence>
<dbReference type="InterPro" id="IPR056835">
    <property type="entry name" value="ARM_TT21_5th"/>
</dbReference>
<dbReference type="PANTHER" id="PTHR14699:SF0">
    <property type="entry name" value="TETRATRICOPEPTIDE REPEAT PROTEIN 21 HOMOLOG"/>
    <property type="match status" value="1"/>
</dbReference>
<feature type="domain" description="Tetratricopeptide repeat protein 21A/21B fourth ARM" evidence="9">
    <location>
        <begin position="767"/>
        <end position="915"/>
    </location>
</feature>
<keyword evidence="3 4" id="KW-0802">TPR repeat</keyword>
<dbReference type="FunFam" id="1.25.40.10:FF:003691">
    <property type="entry name" value="Tetratricopeptide repeat protein 21 homolog"/>
    <property type="match status" value="1"/>
</dbReference>
<dbReference type="InterPro" id="IPR040364">
    <property type="entry name" value="TTC21A/TTC21B"/>
</dbReference>
<dbReference type="Pfam" id="PF13176">
    <property type="entry name" value="TPR_7"/>
    <property type="match status" value="1"/>
</dbReference>
<dbReference type="SUPFAM" id="SSF48452">
    <property type="entry name" value="TPR-like"/>
    <property type="match status" value="4"/>
</dbReference>
<dbReference type="Pfam" id="PF25064">
    <property type="entry name" value="ARM_TT21_5th"/>
    <property type="match status" value="1"/>
</dbReference>
<dbReference type="Pfam" id="PF25068">
    <property type="entry name" value="ARM_TT21_4th"/>
    <property type="match status" value="1"/>
</dbReference>
<dbReference type="PANTHER" id="PTHR14699">
    <property type="entry name" value="STI2 PROTEIN-RELATED"/>
    <property type="match status" value="1"/>
</dbReference>
<evidence type="ECO:0000259" key="9">
    <source>
        <dbReference type="Pfam" id="PF25068"/>
    </source>
</evidence>
<reference evidence="11" key="1">
    <citation type="submission" date="2016-11" db="UniProtKB">
        <authorList>
            <consortium name="WormBaseParasite"/>
        </authorList>
    </citation>
    <scope>IDENTIFICATION</scope>
</reference>
<evidence type="ECO:0000256" key="4">
    <source>
        <dbReference type="PROSITE-ProRule" id="PRU00339"/>
    </source>
</evidence>
<feature type="domain" description="Tetratricopeptide repeat protein 21A/21B N-terminal ARM repeat" evidence="6">
    <location>
        <begin position="31"/>
        <end position="247"/>
    </location>
</feature>
<dbReference type="InterPro" id="IPR056836">
    <property type="entry name" value="ARM_TT21_4th"/>
</dbReference>
<dbReference type="InterPro" id="IPR019734">
    <property type="entry name" value="TPR_rpt"/>
</dbReference>
<dbReference type="Pfam" id="PF25062">
    <property type="entry name" value="ARM_TT21_N"/>
    <property type="match status" value="1"/>
</dbReference>
<dbReference type="GO" id="GO:0035721">
    <property type="term" value="P:intraciliary retrograde transport"/>
    <property type="evidence" value="ECO:0007669"/>
    <property type="project" value="TreeGrafter"/>
</dbReference>
<dbReference type="InterPro" id="IPR011990">
    <property type="entry name" value="TPR-like_helical_dom_sf"/>
</dbReference>
<feature type="domain" description="Tetratricopeptide repeat protein 21A/21B C-terminal ARM" evidence="7">
    <location>
        <begin position="1121"/>
        <end position="1329"/>
    </location>
</feature>
<evidence type="ECO:0000259" key="6">
    <source>
        <dbReference type="Pfam" id="PF25062"/>
    </source>
</evidence>
<comment type="similarity">
    <text evidence="1">Belongs to the TTC21 family.</text>
</comment>
<name>A0A1I7TW50_9PELO</name>
<dbReference type="GO" id="GO:0030991">
    <property type="term" value="C:intraciliary transport particle A"/>
    <property type="evidence" value="ECO:0007669"/>
    <property type="project" value="TreeGrafter"/>
</dbReference>
<evidence type="ECO:0000256" key="2">
    <source>
        <dbReference type="ARBA" id="ARBA00022737"/>
    </source>
</evidence>
<feature type="domain" description="Tetratricopeptide repeat protein 21A/21B second ARM" evidence="5">
    <location>
        <begin position="283"/>
        <end position="552"/>
    </location>
</feature>
<dbReference type="WBParaSite" id="Csp11.Scaffold629.g12380.t1">
    <property type="protein sequence ID" value="Csp11.Scaffold629.g12380.t1"/>
    <property type="gene ID" value="Csp11.Scaffold629.g12380"/>
</dbReference>
<dbReference type="Gene3D" id="1.25.40.10">
    <property type="entry name" value="Tetratricopeptide repeat domain"/>
    <property type="match status" value="3"/>
</dbReference>
<organism evidence="10 11">
    <name type="scientific">Caenorhabditis tropicalis</name>
    <dbReference type="NCBI Taxonomy" id="1561998"/>
    <lineage>
        <taxon>Eukaryota</taxon>
        <taxon>Metazoa</taxon>
        <taxon>Ecdysozoa</taxon>
        <taxon>Nematoda</taxon>
        <taxon>Chromadorea</taxon>
        <taxon>Rhabditida</taxon>
        <taxon>Rhabditina</taxon>
        <taxon>Rhabditomorpha</taxon>
        <taxon>Rhabditoidea</taxon>
        <taxon>Rhabditidae</taxon>
        <taxon>Peloderinae</taxon>
        <taxon>Caenorhabditis</taxon>
    </lineage>
</organism>
<protein>
    <submittedName>
        <fullName evidence="11">TPR_REGION domain-containing protein</fullName>
    </submittedName>
</protein>
<evidence type="ECO:0000313" key="11">
    <source>
        <dbReference type="WBParaSite" id="Csp11.Scaffold629.g12380.t1"/>
    </source>
</evidence>
<keyword evidence="2" id="KW-0677">Repeat</keyword>
<dbReference type="GO" id="GO:0061512">
    <property type="term" value="P:protein localization to cilium"/>
    <property type="evidence" value="ECO:0007669"/>
    <property type="project" value="TreeGrafter"/>
</dbReference>
<accession>A0A1I7TW50</accession>
<dbReference type="Proteomes" id="UP000095282">
    <property type="component" value="Unplaced"/>
</dbReference>
<feature type="domain" description="Tetratricopeptide repeat protein 21A/21B fifth ARM repeats" evidence="8">
    <location>
        <begin position="1004"/>
        <end position="1089"/>
    </location>
</feature>
<dbReference type="InterPro" id="IPR056833">
    <property type="entry name" value="ARM_TT21_N"/>
</dbReference>
<sequence length="1334" mass="152423">MDDFDENPTDSEDRKKWGHKDVEHWRAVSNVHYYTREGYYGTAMLVCDGRLATIRDVPLAILKGVCLTLLGRIPEAIRQLGVFSSDNEYALGALHALKWAHSNNKSIMEIESEISSRARNEKTPFTSYASASEVLYFAGEYQKAKQMLDVARKRATEKHAKHYCLLGWIDLALGKKQKSTQELFEKAGGQEYPDGNIGRCKILEGHHSATEMRVAANELAISTIHFLPGHIEKAKASIMLKDWNGVMDCIVNADQPDGSNPYIEVLRTVYSICYAGEMARLGRTLQLLLKSLDENEASNHGLYAKIAKLIVSISGKNERTMRHARDFLARALKISRKPDYVALSMRIAFAMGDAKEVATLSQELIAMDCEDSYALMSRIISMLMVSRVSDAKAQFDILPSAHPKLLEAPLYYLIASVLAKQSKDKSFENFRQHIENLIEMLRNQLQSFPFGLDYLSLFSSDLLYSAVEQCFDFYPLVPMKAPDECMKLTSKTLQMIHDTTPGLAHCSLQLARNSYLCSNTNAAEKWIEKTLEKDDSLADAHILRAQLILDRGGKITDADDALVTGLNFNFKLRETSLYHLIKSKTFKKRNENDEAIKTLKMALQIPKKEVSNNLFVPKESADTHKISVQLELIDTLQQTKRIQEAEDTMSDALAEWAGQPEQDQLVIAQSQLYLTKGHVEKALAILKKIQPGQSNFHLSRIKMAEIYLEEKKDKRMFASCYRELLKVEPTPGSYSLLGDAFMKVQEPEDAINFYEQALKMQSKDVQLAEKIGEAYVMAHLYSKAVNFYESSMNIYKDKNMRLKLANLLLKLRNFEKCEKVLKAPLDRDPDPVGTENIQTHIQFLLLLAECHEMTDNVSEALKDFEKAKSLHNRIQDKTMTATLKKEGARICNLQAELLFRRHEYSQAVDICKQALQYYETDLKANLLLSKIFKEENKWTLVLQPCQTVIQVDPHNDEANSILADFYYIKSEANHATTSYTTLLNTNPRGSSFSGYGSNYVFVSEHWHALSRIVELSCRSGDSLTAERYLERAKEVNPRCVTESGYNVCRGRFEWYTGDQNEALRYYSRTKDSAPPWREKALYYMIDICLNPDNEIIITEDSVENPETTVIEEAHEQQRQASHYLESLSKHAVTDRFLIAKNFIKMHTTDKGSIQSAVEEFSRMAFNADRTQVISVGALYGVAKGHILLKQVPKAKTVLKMVIGRSWNFDDSDYLERCWLLLADIYIQQNKNDQAINFLELVFKNNCNCLKAFELYGLMKEKEQKYVEAYKMYEKAFMATKERNPQFGYKLAFTYLKARRLFACIETCQKVLDLNPQYPKIKKEIMDKAKAQIRT</sequence>
<dbReference type="Pfam" id="PF25058">
    <property type="entry name" value="ARM_TT21"/>
    <property type="match status" value="1"/>
</dbReference>
<dbReference type="Pfam" id="PF25063">
    <property type="entry name" value="ARM_TT21_C"/>
    <property type="match status" value="1"/>
</dbReference>
<proteinExistence type="inferred from homology"/>
<dbReference type="InterPro" id="IPR056832">
    <property type="entry name" value="ARM_TT21_2nd"/>
</dbReference>
<feature type="repeat" description="TPR" evidence="4">
    <location>
        <begin position="731"/>
        <end position="764"/>
    </location>
</feature>
<dbReference type="InterPro" id="IPR056834">
    <property type="entry name" value="ARM_TT21_C"/>
</dbReference>
<evidence type="ECO:0000256" key="1">
    <source>
        <dbReference type="ARBA" id="ARBA00010935"/>
    </source>
</evidence>
<dbReference type="Pfam" id="PF25060">
    <property type="entry name" value="ARM_TT21_2nd"/>
    <property type="match status" value="1"/>
</dbReference>
<dbReference type="STRING" id="1561998.A0A1I7TW50"/>
<keyword evidence="10" id="KW-1185">Reference proteome</keyword>
<dbReference type="SMART" id="SM00028">
    <property type="entry name" value="TPR"/>
    <property type="match status" value="10"/>
</dbReference>
<evidence type="ECO:0000313" key="10">
    <source>
        <dbReference type="Proteomes" id="UP000095282"/>
    </source>
</evidence>
<dbReference type="GO" id="GO:0005929">
    <property type="term" value="C:cilium"/>
    <property type="evidence" value="ECO:0007669"/>
    <property type="project" value="GOC"/>
</dbReference>
<evidence type="ECO:0000259" key="7">
    <source>
        <dbReference type="Pfam" id="PF25063"/>
    </source>
</evidence>
<dbReference type="PROSITE" id="PS50005">
    <property type="entry name" value="TPR"/>
    <property type="match status" value="1"/>
</dbReference>
<evidence type="ECO:0000259" key="8">
    <source>
        <dbReference type="Pfam" id="PF25064"/>
    </source>
</evidence>
<evidence type="ECO:0000256" key="3">
    <source>
        <dbReference type="ARBA" id="ARBA00022803"/>
    </source>
</evidence>